<accession>A0A0E0LST1</accession>
<dbReference type="SUPFAM" id="SSF52047">
    <property type="entry name" value="RNI-like"/>
    <property type="match status" value="1"/>
</dbReference>
<dbReference type="PANTHER" id="PTHR23155:SF1062">
    <property type="entry name" value="OS11G0579400 PROTEIN"/>
    <property type="match status" value="1"/>
</dbReference>
<evidence type="ECO:0000313" key="4">
    <source>
        <dbReference type="EnsemblPlants" id="OPUNC08G07100.1"/>
    </source>
</evidence>
<dbReference type="Proteomes" id="UP000026962">
    <property type="component" value="Chromosome 8"/>
</dbReference>
<dbReference type="AlphaFoldDB" id="A0A0E0LST1"/>
<keyword evidence="1" id="KW-0677">Repeat</keyword>
<dbReference type="InterPro" id="IPR032675">
    <property type="entry name" value="LRR_dom_sf"/>
</dbReference>
<dbReference type="PANTHER" id="PTHR23155">
    <property type="entry name" value="DISEASE RESISTANCE PROTEIN RP"/>
    <property type="match status" value="1"/>
</dbReference>
<evidence type="ECO:0000256" key="2">
    <source>
        <dbReference type="SAM" id="MobiDB-lite"/>
    </source>
</evidence>
<dbReference type="Gramene" id="OPUNC08G07100.1">
    <property type="protein sequence ID" value="OPUNC08G07100.1"/>
    <property type="gene ID" value="OPUNC08G07100"/>
</dbReference>
<keyword evidence="5" id="KW-1185">Reference proteome</keyword>
<feature type="region of interest" description="Disordered" evidence="2">
    <location>
        <begin position="705"/>
        <end position="724"/>
    </location>
</feature>
<dbReference type="Gene3D" id="3.80.10.10">
    <property type="entry name" value="Ribonuclease Inhibitor"/>
    <property type="match status" value="1"/>
</dbReference>
<dbReference type="InterPro" id="IPR044974">
    <property type="entry name" value="Disease_R_plants"/>
</dbReference>
<feature type="region of interest" description="Disordered" evidence="2">
    <location>
        <begin position="122"/>
        <end position="142"/>
    </location>
</feature>
<reference evidence="4" key="1">
    <citation type="submission" date="2015-04" db="UniProtKB">
        <authorList>
            <consortium name="EnsemblPlants"/>
        </authorList>
    </citation>
    <scope>IDENTIFICATION</scope>
</reference>
<reference evidence="4" key="2">
    <citation type="submission" date="2018-05" db="EMBL/GenBank/DDBJ databases">
        <title>OpunRS2 (Oryza punctata Reference Sequence Version 2).</title>
        <authorList>
            <person name="Zhang J."/>
            <person name="Kudrna D."/>
            <person name="Lee S."/>
            <person name="Talag J."/>
            <person name="Welchert J."/>
            <person name="Wing R.A."/>
        </authorList>
    </citation>
    <scope>NUCLEOTIDE SEQUENCE [LARGE SCALE GENOMIC DNA]</scope>
</reference>
<sequence>MESMNSLLMQLTEAQHRNHQVRTWMKHVVRLTRDCEGNVELYVGYLRRVVRFDHPGAAPDRDVGERRQRYGVTVPAASDLNAAGAAEAPEDDMRYRYEPPEMNDDDDDKLADTLVRWLTEEQSPAATATATATTHDEDDHEPPLRVLNVIGRDPDYWRNATCILRYPFDKALQMCDHIGSGDAFAMKMFVRLVHVKPHRTEEELDMYRKAISECKRLNKSVRQQMVMFCYNELPIKYRSCLLYLTVFPKDHRIRATSLVRRWIAEGLIATSTAAGDGEKCFLDVFFTRGAAGYIKSFTLHQEVRESIARIATDVNFVEENLPPDLAHHLSIHNRIMLRGSRTVSADSDSDSKGIVALLPTLTASSQWQLLKVLRLQRVEEESSEENMQDIYLSLRSTDVTQLPRQIKHLQCLETLDIRETGVQALSKKAIVLPRISLLDNNSCEEESSCTTVRTPLGIERMKDMEILSHVLVSNSDTELAGIAQLLKLRKLGVLLRGEDVNKLLPDLLRQIKTLCSCLRSLSIRIIDQPAGGGGGGDNHDQQAVVVVDAAALTPAPEFIERLNITGLTHGLPQFIQLQLNRLTKLTLTETYLAKQGLLILANKLNCLRSLMLQQNSYTESELAFKEGEFRNLNSLLVGSSNITTIRFERGAGFWLRRIVWSFPTTAPCLFGVSHLIHLQEFELNGDCSPDQVRDALEMERHPMQRPCFRHNPQGPATCMPSSAP</sequence>
<organism evidence="4">
    <name type="scientific">Oryza punctata</name>
    <name type="common">Red rice</name>
    <dbReference type="NCBI Taxonomy" id="4537"/>
    <lineage>
        <taxon>Eukaryota</taxon>
        <taxon>Viridiplantae</taxon>
        <taxon>Streptophyta</taxon>
        <taxon>Embryophyta</taxon>
        <taxon>Tracheophyta</taxon>
        <taxon>Spermatophyta</taxon>
        <taxon>Magnoliopsida</taxon>
        <taxon>Liliopsida</taxon>
        <taxon>Poales</taxon>
        <taxon>Poaceae</taxon>
        <taxon>BOP clade</taxon>
        <taxon>Oryzoideae</taxon>
        <taxon>Oryzeae</taxon>
        <taxon>Oryzinae</taxon>
        <taxon>Oryza</taxon>
    </lineage>
</organism>
<dbReference type="eggNOG" id="KOG4658">
    <property type="taxonomic scope" value="Eukaryota"/>
</dbReference>
<evidence type="ECO:0000313" key="5">
    <source>
        <dbReference type="Proteomes" id="UP000026962"/>
    </source>
</evidence>
<dbReference type="HOGENOM" id="CLU_000837_7_1_1"/>
<dbReference type="GO" id="GO:0098542">
    <property type="term" value="P:defense response to other organism"/>
    <property type="evidence" value="ECO:0007669"/>
    <property type="project" value="TreeGrafter"/>
</dbReference>
<proteinExistence type="predicted"/>
<dbReference type="InterPro" id="IPR055414">
    <property type="entry name" value="LRR_R13L4/SHOC2-like"/>
</dbReference>
<feature type="domain" description="Disease resistance R13L4/SHOC-2-like LRR" evidence="3">
    <location>
        <begin position="362"/>
        <end position="699"/>
    </location>
</feature>
<name>A0A0E0LST1_ORYPU</name>
<dbReference type="EnsemblPlants" id="OPUNC08G07100.1">
    <property type="protein sequence ID" value="OPUNC08G07100.1"/>
    <property type="gene ID" value="OPUNC08G07100"/>
</dbReference>
<evidence type="ECO:0000256" key="1">
    <source>
        <dbReference type="ARBA" id="ARBA00022737"/>
    </source>
</evidence>
<dbReference type="Pfam" id="PF23598">
    <property type="entry name" value="LRR_14"/>
    <property type="match status" value="1"/>
</dbReference>
<dbReference type="STRING" id="4537.A0A0E0LST1"/>
<protein>
    <recommendedName>
        <fullName evidence="3">Disease resistance R13L4/SHOC-2-like LRR domain-containing protein</fullName>
    </recommendedName>
</protein>
<evidence type="ECO:0000259" key="3">
    <source>
        <dbReference type="Pfam" id="PF23598"/>
    </source>
</evidence>